<dbReference type="Proteomes" id="UP001150603">
    <property type="component" value="Unassembled WGS sequence"/>
</dbReference>
<organism evidence="1 2">
    <name type="scientific">Linderina macrospora</name>
    <dbReference type="NCBI Taxonomy" id="4868"/>
    <lineage>
        <taxon>Eukaryota</taxon>
        <taxon>Fungi</taxon>
        <taxon>Fungi incertae sedis</taxon>
        <taxon>Zoopagomycota</taxon>
        <taxon>Kickxellomycotina</taxon>
        <taxon>Kickxellomycetes</taxon>
        <taxon>Kickxellales</taxon>
        <taxon>Kickxellaceae</taxon>
        <taxon>Linderina</taxon>
    </lineage>
</organism>
<comment type="caution">
    <text evidence="1">The sequence shown here is derived from an EMBL/GenBank/DDBJ whole genome shotgun (WGS) entry which is preliminary data.</text>
</comment>
<gene>
    <name evidence="1" type="ORF">FBU59_001983</name>
</gene>
<proteinExistence type="predicted"/>
<sequence>MVRIAPQRVSVADPDIIKHVLGSHTYRKTPSYDMPEGIEANAFSTRSPEISTQRRRQIGPAFSHRNLADMQDKIFAATVLSLQEKLDAKLAEAADGKGYAMVNIYSWFSLIALDTIGILAFGHHFHALKNDAHELVPLLNRMRVLNYIASENLVQLLAGVDTTSSGLTWTLLLLLHNPHILRRVVSEVRSEFPPGHVISFSDCRQQLPYLAAVITESLRIMPPAPGILPRLAPADGVRLGGCFLPAGTWICCAIGALHMNPSVFPQPSVFDPERFLGEKKSPNMLAFSTGVRACIGKNLALVELHVVLSNLLLRYDVRMAKSESGKEWQDAESDVLAGKVPDIPRKTHMTMNPTQPERDCLVVLSHAQS</sequence>
<protein>
    <submittedName>
        <fullName evidence="1">Uncharacterized protein</fullName>
    </submittedName>
</protein>
<reference evidence="1" key="1">
    <citation type="submission" date="2022-07" db="EMBL/GenBank/DDBJ databases">
        <title>Phylogenomic reconstructions and comparative analyses of Kickxellomycotina fungi.</title>
        <authorList>
            <person name="Reynolds N.K."/>
            <person name="Stajich J.E."/>
            <person name="Barry K."/>
            <person name="Grigoriev I.V."/>
            <person name="Crous P."/>
            <person name="Smith M.E."/>
        </authorList>
    </citation>
    <scope>NUCLEOTIDE SEQUENCE</scope>
    <source>
        <strain evidence="1">NRRL 5244</strain>
    </source>
</reference>
<dbReference type="EMBL" id="JANBPW010001015">
    <property type="protein sequence ID" value="KAJ1946637.1"/>
    <property type="molecule type" value="Genomic_DNA"/>
</dbReference>
<accession>A0ACC1JCP8</accession>
<keyword evidence="2" id="KW-1185">Reference proteome</keyword>
<evidence type="ECO:0000313" key="2">
    <source>
        <dbReference type="Proteomes" id="UP001150603"/>
    </source>
</evidence>
<name>A0ACC1JCP8_9FUNG</name>
<evidence type="ECO:0000313" key="1">
    <source>
        <dbReference type="EMBL" id="KAJ1946637.1"/>
    </source>
</evidence>